<evidence type="ECO:0000259" key="2">
    <source>
        <dbReference type="Pfam" id="PF01571"/>
    </source>
</evidence>
<evidence type="ECO:0000259" key="3">
    <source>
        <dbReference type="Pfam" id="PF08669"/>
    </source>
</evidence>
<dbReference type="Pfam" id="PF08669">
    <property type="entry name" value="GCV_T_C"/>
    <property type="match status" value="1"/>
</dbReference>
<evidence type="ECO:0000256" key="1">
    <source>
        <dbReference type="PIRSR" id="PIRSR006487-1"/>
    </source>
</evidence>
<dbReference type="InterPro" id="IPR013977">
    <property type="entry name" value="GcvT_C"/>
</dbReference>
<dbReference type="Proteomes" id="UP000191257">
    <property type="component" value="Plasmid unnamed1"/>
</dbReference>
<dbReference type="InterPro" id="IPR029043">
    <property type="entry name" value="GcvT/YgfZ_C"/>
</dbReference>
<evidence type="ECO:0000313" key="4">
    <source>
        <dbReference type="EMBL" id="ARC35233.1"/>
    </source>
</evidence>
<organism evidence="4 5">
    <name type="scientific">Paracoccus yeei</name>
    <dbReference type="NCBI Taxonomy" id="147645"/>
    <lineage>
        <taxon>Bacteria</taxon>
        <taxon>Pseudomonadati</taxon>
        <taxon>Pseudomonadota</taxon>
        <taxon>Alphaproteobacteria</taxon>
        <taxon>Rhodobacterales</taxon>
        <taxon>Paracoccaceae</taxon>
        <taxon>Paracoccus</taxon>
    </lineage>
</organism>
<dbReference type="RefSeq" id="WP_080620222.1">
    <property type="nucleotide sequence ID" value="NZ_CAWMZI010000002.1"/>
</dbReference>
<name>A0A1V0GMZ6_9RHOB</name>
<dbReference type="eggNOG" id="COG0404">
    <property type="taxonomic scope" value="Bacteria"/>
</dbReference>
<dbReference type="GO" id="GO:0016740">
    <property type="term" value="F:transferase activity"/>
    <property type="evidence" value="ECO:0007669"/>
    <property type="project" value="UniProtKB-KW"/>
</dbReference>
<keyword evidence="4" id="KW-0808">Transferase</keyword>
<gene>
    <name evidence="4" type="ORF">A6J80_01590</name>
</gene>
<dbReference type="EMBL" id="CP020441">
    <property type="protein sequence ID" value="ARC35233.1"/>
    <property type="molecule type" value="Genomic_DNA"/>
</dbReference>
<dbReference type="InterPro" id="IPR006222">
    <property type="entry name" value="GCVT_N"/>
</dbReference>
<keyword evidence="5" id="KW-1185">Reference proteome</keyword>
<dbReference type="SUPFAM" id="SSF101790">
    <property type="entry name" value="Aminomethyltransferase beta-barrel domain"/>
    <property type="match status" value="1"/>
</dbReference>
<dbReference type="InterPro" id="IPR027266">
    <property type="entry name" value="TrmE/GcvT-like"/>
</dbReference>
<dbReference type="Gene3D" id="3.30.1360.120">
    <property type="entry name" value="Probable tRNA modification gtpase trme, domain 1"/>
    <property type="match status" value="1"/>
</dbReference>
<proteinExistence type="predicted"/>
<dbReference type="AlphaFoldDB" id="A0A1V0GMZ6"/>
<dbReference type="PANTHER" id="PTHR43757:SF2">
    <property type="entry name" value="AMINOMETHYLTRANSFERASE, MITOCHONDRIAL"/>
    <property type="match status" value="1"/>
</dbReference>
<dbReference type="KEGG" id="pye:A6J80_01590"/>
<sequence>MTNSWRFSTLADRHRALGSDLEDWSGMGTAWSYTSGDPDAEYLAIRTKAGLMDVSGLKKVHITGAAASHVIERATTRNLEKLMPGRSVYACMLNDAGKFIDDCVIYRTGPNAFMVVHGAGQGFEQLTMAAYGRDVSVIFDDNLHDLSLQGPLAVDYLAKHVPGIRDLPYFAHLQTSLFGKPAMISRTGYTGERGYELFVRGQDAPLVWDRILEEGAEMGIIPCRFTTLDMLRTESYLLFFPYDNSEMYPFDNEAGGDTLWELGLDFTVSPGKTGFRGADEHYRLKGKERFKIWGLKLEGDKVPGNGAPVLQDGKQVGVVTQAMHSPLNNWTVAIARLPVELANDGTKLVVNCATHGEIAATTGQMPFFDPEKKRRTAKG</sequence>
<keyword evidence="4" id="KW-0614">Plasmid</keyword>
<dbReference type="PANTHER" id="PTHR43757">
    <property type="entry name" value="AMINOMETHYLTRANSFERASE"/>
    <property type="match status" value="1"/>
</dbReference>
<dbReference type="Pfam" id="PF01571">
    <property type="entry name" value="GCV_T"/>
    <property type="match status" value="1"/>
</dbReference>
<dbReference type="PIRSF" id="PIRSF006487">
    <property type="entry name" value="GcvT"/>
    <property type="match status" value="1"/>
</dbReference>
<dbReference type="SUPFAM" id="SSF103025">
    <property type="entry name" value="Folate-binding domain"/>
    <property type="match status" value="1"/>
</dbReference>
<reference evidence="4" key="1">
    <citation type="submission" date="2017-12" db="EMBL/GenBank/DDBJ databases">
        <title>FDA dAtabase for Regulatory Grade micrObial Sequences (FDA-ARGOS): Supporting development and validation of Infectious Disease Dx tests.</title>
        <authorList>
            <person name="Campos J."/>
            <person name="Goldberg B."/>
            <person name="Tallon L."/>
            <person name="Sadzewicz L."/>
            <person name="Sengamalay N."/>
            <person name="Ott S."/>
            <person name="Godinez A."/>
            <person name="Nagaraj S."/>
            <person name="Vyas G."/>
            <person name="Aluvathingal J."/>
            <person name="Nadendla S."/>
            <person name="Geyer C."/>
            <person name="Nandy P."/>
            <person name="Hobson J."/>
            <person name="Sichtig H."/>
        </authorList>
    </citation>
    <scope>NUCLEOTIDE SEQUENCE</scope>
    <source>
        <strain evidence="4">FDAARGOS_252</strain>
        <plasmid evidence="4">unnamed1</plasmid>
    </source>
</reference>
<feature type="binding site" evidence="1">
    <location>
        <position position="196"/>
    </location>
    <ligand>
        <name>substrate</name>
    </ligand>
</feature>
<feature type="domain" description="GCVT N-terminal" evidence="2">
    <location>
        <begin position="11"/>
        <end position="247"/>
    </location>
</feature>
<feature type="domain" description="Aminomethyltransferase C-terminal" evidence="3">
    <location>
        <begin position="291"/>
        <end position="369"/>
    </location>
</feature>
<accession>A0A1V0GMZ6</accession>
<evidence type="ECO:0000313" key="5">
    <source>
        <dbReference type="Proteomes" id="UP000191257"/>
    </source>
</evidence>
<dbReference type="InterPro" id="IPR028896">
    <property type="entry name" value="GcvT/YgfZ/DmdA"/>
</dbReference>
<geneLocation type="plasmid" evidence="4 5">
    <name>unnamed1</name>
</geneLocation>
<protein>
    <submittedName>
        <fullName evidence="4">Aminomethyl transferase family protein</fullName>
    </submittedName>
</protein>